<evidence type="ECO:0000256" key="6">
    <source>
        <dbReference type="SAM" id="MobiDB-lite"/>
    </source>
</evidence>
<dbReference type="OrthoDB" id="436519at2759"/>
<dbReference type="PANTHER" id="PTHR44313:SF1">
    <property type="entry name" value="DNAJ HOMOLOG SUBFAMILY C MEMBER 17"/>
    <property type="match status" value="1"/>
</dbReference>
<reference evidence="8" key="1">
    <citation type="journal article" date="2021" name="Open Biol.">
        <title>Shared evolutionary footprints suggest mitochondrial oxidative damage underlies multiple complex I losses in fungi.</title>
        <authorList>
            <person name="Schikora-Tamarit M.A."/>
            <person name="Marcet-Houben M."/>
            <person name="Nosek J."/>
            <person name="Gabaldon T."/>
        </authorList>
    </citation>
    <scope>NUCLEOTIDE SEQUENCE</scope>
    <source>
        <strain evidence="8">CBS2887</strain>
    </source>
</reference>
<dbReference type="GO" id="GO:0005737">
    <property type="term" value="C:cytoplasm"/>
    <property type="evidence" value="ECO:0007669"/>
    <property type="project" value="UniProtKB-SubCell"/>
</dbReference>
<dbReference type="AlphaFoldDB" id="A0A9P8QD27"/>
<comment type="subcellular location">
    <subcellularLocation>
        <location evidence="2">Cytoplasm</location>
    </subcellularLocation>
    <subcellularLocation>
        <location evidence="1">Nucleus</location>
    </subcellularLocation>
</comment>
<keyword evidence="5" id="KW-0539">Nucleus</keyword>
<gene>
    <name evidence="8" type="ORF">WICPIJ_001752</name>
</gene>
<evidence type="ECO:0000256" key="5">
    <source>
        <dbReference type="ARBA" id="ARBA00023242"/>
    </source>
</evidence>
<evidence type="ECO:0000256" key="1">
    <source>
        <dbReference type="ARBA" id="ARBA00004123"/>
    </source>
</evidence>
<protein>
    <recommendedName>
        <fullName evidence="7">J domain-containing protein</fullName>
    </recommendedName>
</protein>
<dbReference type="SUPFAM" id="SSF46565">
    <property type="entry name" value="Chaperone J-domain"/>
    <property type="match status" value="1"/>
</dbReference>
<comment type="caution">
    <text evidence="8">The sequence shown here is derived from an EMBL/GenBank/DDBJ whole genome shotgun (WGS) entry which is preliminary data.</text>
</comment>
<evidence type="ECO:0000313" key="8">
    <source>
        <dbReference type="EMBL" id="KAH3687269.1"/>
    </source>
</evidence>
<name>A0A9P8QD27_WICPI</name>
<proteinExistence type="predicted"/>
<dbReference type="EMBL" id="JAEUBG010000875">
    <property type="protein sequence ID" value="KAH3687269.1"/>
    <property type="molecule type" value="Genomic_DNA"/>
</dbReference>
<accession>A0A9P8QD27</accession>
<dbReference type="PANTHER" id="PTHR44313">
    <property type="entry name" value="DNAJ HOMOLOG SUBFAMILY C MEMBER 17"/>
    <property type="match status" value="1"/>
</dbReference>
<dbReference type="Gene3D" id="1.10.287.110">
    <property type="entry name" value="DnaJ domain"/>
    <property type="match status" value="1"/>
</dbReference>
<dbReference type="InterPro" id="IPR052094">
    <property type="entry name" value="Pre-mRNA-splicing_ERAD"/>
</dbReference>
<reference evidence="8" key="2">
    <citation type="submission" date="2021-01" db="EMBL/GenBank/DDBJ databases">
        <authorList>
            <person name="Schikora-Tamarit M.A."/>
        </authorList>
    </citation>
    <scope>NUCLEOTIDE SEQUENCE</scope>
    <source>
        <strain evidence="8">CBS2887</strain>
    </source>
</reference>
<keyword evidence="9" id="KW-1185">Reference proteome</keyword>
<dbReference type="GO" id="GO:0000390">
    <property type="term" value="P:spliceosomal complex disassembly"/>
    <property type="evidence" value="ECO:0007669"/>
    <property type="project" value="TreeGrafter"/>
</dbReference>
<dbReference type="Proteomes" id="UP000774326">
    <property type="component" value="Unassembled WGS sequence"/>
</dbReference>
<keyword evidence="3" id="KW-0963">Cytoplasm</keyword>
<dbReference type="InterPro" id="IPR001623">
    <property type="entry name" value="DnaJ_domain"/>
</dbReference>
<dbReference type="SMART" id="SM00271">
    <property type="entry name" value="DnaJ"/>
    <property type="match status" value="1"/>
</dbReference>
<sequence length="196" mass="23062">MNDKELAELKQKNINIYELLELPADCSENDIKKSYRKKALIYHPDKNPEVEAVEKFHLIKLALSILLDSESRLKYDTWIKSLQKQRQRTDELANERKRMFDQLQKSETNAEHWNKRKATKSNDHYGGGIERLREEGMSLRRKLQQRRDGRFSVNKPSSINNNNTEDHSVLIKWKHKQGIDLTCEILQSIMSVFGPV</sequence>
<keyword evidence="4" id="KW-0143">Chaperone</keyword>
<dbReference type="Pfam" id="PF00226">
    <property type="entry name" value="DnaJ"/>
    <property type="match status" value="1"/>
</dbReference>
<dbReference type="PROSITE" id="PS50076">
    <property type="entry name" value="DNAJ_2"/>
    <property type="match status" value="1"/>
</dbReference>
<feature type="region of interest" description="Disordered" evidence="6">
    <location>
        <begin position="109"/>
        <end position="128"/>
    </location>
</feature>
<dbReference type="CDD" id="cd06257">
    <property type="entry name" value="DnaJ"/>
    <property type="match status" value="1"/>
</dbReference>
<evidence type="ECO:0000256" key="4">
    <source>
        <dbReference type="ARBA" id="ARBA00023186"/>
    </source>
</evidence>
<dbReference type="InterPro" id="IPR036869">
    <property type="entry name" value="J_dom_sf"/>
</dbReference>
<dbReference type="GO" id="GO:0005681">
    <property type="term" value="C:spliceosomal complex"/>
    <property type="evidence" value="ECO:0007669"/>
    <property type="project" value="TreeGrafter"/>
</dbReference>
<feature type="domain" description="J" evidence="7">
    <location>
        <begin position="15"/>
        <end position="79"/>
    </location>
</feature>
<evidence type="ECO:0000256" key="3">
    <source>
        <dbReference type="ARBA" id="ARBA00022490"/>
    </source>
</evidence>
<dbReference type="PRINTS" id="PR00625">
    <property type="entry name" value="JDOMAIN"/>
</dbReference>
<evidence type="ECO:0000313" key="9">
    <source>
        <dbReference type="Proteomes" id="UP000774326"/>
    </source>
</evidence>
<evidence type="ECO:0000256" key="2">
    <source>
        <dbReference type="ARBA" id="ARBA00004496"/>
    </source>
</evidence>
<organism evidence="8 9">
    <name type="scientific">Wickerhamomyces pijperi</name>
    <name type="common">Yeast</name>
    <name type="synonym">Pichia pijperi</name>
    <dbReference type="NCBI Taxonomy" id="599730"/>
    <lineage>
        <taxon>Eukaryota</taxon>
        <taxon>Fungi</taxon>
        <taxon>Dikarya</taxon>
        <taxon>Ascomycota</taxon>
        <taxon>Saccharomycotina</taxon>
        <taxon>Saccharomycetes</taxon>
        <taxon>Phaffomycetales</taxon>
        <taxon>Wickerhamomycetaceae</taxon>
        <taxon>Wickerhamomyces</taxon>
    </lineage>
</organism>
<feature type="non-terminal residue" evidence="8">
    <location>
        <position position="196"/>
    </location>
</feature>
<evidence type="ECO:0000259" key="7">
    <source>
        <dbReference type="PROSITE" id="PS50076"/>
    </source>
</evidence>